<evidence type="ECO:0000313" key="1">
    <source>
        <dbReference type="EMBL" id="MBW0473489.1"/>
    </source>
</evidence>
<organism evidence="1 2">
    <name type="scientific">Austropuccinia psidii MF-1</name>
    <dbReference type="NCBI Taxonomy" id="1389203"/>
    <lineage>
        <taxon>Eukaryota</taxon>
        <taxon>Fungi</taxon>
        <taxon>Dikarya</taxon>
        <taxon>Basidiomycota</taxon>
        <taxon>Pucciniomycotina</taxon>
        <taxon>Pucciniomycetes</taxon>
        <taxon>Pucciniales</taxon>
        <taxon>Sphaerophragmiaceae</taxon>
        <taxon>Austropuccinia</taxon>
    </lineage>
</organism>
<proteinExistence type="predicted"/>
<sequence>MGQSEELAYELTKKTCHLISAINIATSWTVLMDDSTVFAEHWKKFCFSNQYLFSKQQSRPNHHFSDDIPELFKRWGPEQASATWGYEFLIGVFAKISTNNKI</sequence>
<protein>
    <submittedName>
        <fullName evidence="1">Uncharacterized protein</fullName>
    </submittedName>
</protein>
<dbReference type="OrthoDB" id="2507659at2759"/>
<keyword evidence="2" id="KW-1185">Reference proteome</keyword>
<dbReference type="Proteomes" id="UP000765509">
    <property type="component" value="Unassembled WGS sequence"/>
</dbReference>
<dbReference type="AlphaFoldDB" id="A0A9Q3BW00"/>
<name>A0A9Q3BW00_9BASI</name>
<reference evidence="1" key="1">
    <citation type="submission" date="2021-03" db="EMBL/GenBank/DDBJ databases">
        <title>Draft genome sequence of rust myrtle Austropuccinia psidii MF-1, a brazilian biotype.</title>
        <authorList>
            <person name="Quecine M.C."/>
            <person name="Pachon D.M.R."/>
            <person name="Bonatelli M.L."/>
            <person name="Correr F.H."/>
            <person name="Franceschini L.M."/>
            <person name="Leite T.F."/>
            <person name="Margarido G.R.A."/>
            <person name="Almeida C.A."/>
            <person name="Ferrarezi J.A."/>
            <person name="Labate C.A."/>
        </authorList>
    </citation>
    <scope>NUCLEOTIDE SEQUENCE</scope>
    <source>
        <strain evidence="1">MF-1</strain>
    </source>
</reference>
<comment type="caution">
    <text evidence="1">The sequence shown here is derived from an EMBL/GenBank/DDBJ whole genome shotgun (WGS) entry which is preliminary data.</text>
</comment>
<dbReference type="EMBL" id="AVOT02003424">
    <property type="protein sequence ID" value="MBW0473489.1"/>
    <property type="molecule type" value="Genomic_DNA"/>
</dbReference>
<accession>A0A9Q3BW00</accession>
<evidence type="ECO:0000313" key="2">
    <source>
        <dbReference type="Proteomes" id="UP000765509"/>
    </source>
</evidence>
<gene>
    <name evidence="1" type="ORF">O181_013204</name>
</gene>